<reference evidence="1" key="2">
    <citation type="submission" date="2020-09" db="EMBL/GenBank/DDBJ databases">
        <authorList>
            <person name="Sun Q."/>
            <person name="Zhou Y."/>
        </authorList>
    </citation>
    <scope>NUCLEOTIDE SEQUENCE</scope>
    <source>
        <strain evidence="1">CGMCC 1.15320</strain>
    </source>
</reference>
<dbReference type="RefSeq" id="WP_188719482.1">
    <property type="nucleotide sequence ID" value="NZ_BMIF01000001.1"/>
</dbReference>
<gene>
    <name evidence="1" type="ORF">GCM10011385_06420</name>
</gene>
<protein>
    <submittedName>
        <fullName evidence="1">Uncharacterized protein</fullName>
    </submittedName>
</protein>
<dbReference type="EMBL" id="BMIF01000001">
    <property type="protein sequence ID" value="GGA55570.1"/>
    <property type="molecule type" value="Genomic_DNA"/>
</dbReference>
<comment type="caution">
    <text evidence="1">The sequence shown here is derived from an EMBL/GenBank/DDBJ whole genome shotgun (WGS) entry which is preliminary data.</text>
</comment>
<accession>A0A916RFV7</accession>
<organism evidence="1 2">
    <name type="scientific">Nitratireductor aestuarii</name>
    <dbReference type="NCBI Taxonomy" id="1735103"/>
    <lineage>
        <taxon>Bacteria</taxon>
        <taxon>Pseudomonadati</taxon>
        <taxon>Pseudomonadota</taxon>
        <taxon>Alphaproteobacteria</taxon>
        <taxon>Hyphomicrobiales</taxon>
        <taxon>Phyllobacteriaceae</taxon>
        <taxon>Nitratireductor</taxon>
    </lineage>
</organism>
<reference evidence="1" key="1">
    <citation type="journal article" date="2014" name="Int. J. Syst. Evol. Microbiol.">
        <title>Complete genome sequence of Corynebacterium casei LMG S-19264T (=DSM 44701T), isolated from a smear-ripened cheese.</title>
        <authorList>
            <consortium name="US DOE Joint Genome Institute (JGI-PGF)"/>
            <person name="Walter F."/>
            <person name="Albersmeier A."/>
            <person name="Kalinowski J."/>
            <person name="Ruckert C."/>
        </authorList>
    </citation>
    <scope>NUCLEOTIDE SEQUENCE</scope>
    <source>
        <strain evidence="1">CGMCC 1.15320</strain>
    </source>
</reference>
<name>A0A916RFV7_9HYPH</name>
<dbReference type="Proteomes" id="UP000636264">
    <property type="component" value="Unassembled WGS sequence"/>
</dbReference>
<evidence type="ECO:0000313" key="2">
    <source>
        <dbReference type="Proteomes" id="UP000636264"/>
    </source>
</evidence>
<sequence>MAQTVVGTNMGVRKYVQFTDLSHWDDDSIVVVHVLPSGMARVRLRTDQDQSEELPLGEALEQARFSLNLPIREQVAVYLEDDSLWEDRYGELVRYEA</sequence>
<evidence type="ECO:0000313" key="1">
    <source>
        <dbReference type="EMBL" id="GGA55570.1"/>
    </source>
</evidence>
<proteinExistence type="predicted"/>
<dbReference type="AlphaFoldDB" id="A0A916RFV7"/>
<keyword evidence="2" id="KW-1185">Reference proteome</keyword>